<protein>
    <submittedName>
        <fullName evidence="1">Uncharacterized protein</fullName>
    </submittedName>
</protein>
<evidence type="ECO:0000313" key="2">
    <source>
        <dbReference type="Proteomes" id="UP000805193"/>
    </source>
</evidence>
<evidence type="ECO:0000313" key="1">
    <source>
        <dbReference type="EMBL" id="KAG0425643.1"/>
    </source>
</evidence>
<sequence>MAWEIDQKVEAVCTDNARNICLGVERASFQSLKCAAHTLQLCIHKALSVTGLLAACRRTVGHFKHSSNLQAALSKHASDLGAPQSFSKISRRDGIAPT</sequence>
<comment type="caution">
    <text evidence="1">The sequence shown here is derived from an EMBL/GenBank/DDBJ whole genome shotgun (WGS) entry which is preliminary data.</text>
</comment>
<proteinExistence type="predicted"/>
<keyword evidence="2" id="KW-1185">Reference proteome</keyword>
<dbReference type="EMBL" id="JABSTQ010009814">
    <property type="protein sequence ID" value="KAG0425643.1"/>
    <property type="molecule type" value="Genomic_DNA"/>
</dbReference>
<gene>
    <name evidence="1" type="ORF">HPB47_027196</name>
</gene>
<accession>A0AC60PXS0</accession>
<name>A0AC60PXS0_IXOPE</name>
<dbReference type="Proteomes" id="UP000805193">
    <property type="component" value="Unassembled WGS sequence"/>
</dbReference>
<organism evidence="1 2">
    <name type="scientific">Ixodes persulcatus</name>
    <name type="common">Taiga tick</name>
    <dbReference type="NCBI Taxonomy" id="34615"/>
    <lineage>
        <taxon>Eukaryota</taxon>
        <taxon>Metazoa</taxon>
        <taxon>Ecdysozoa</taxon>
        <taxon>Arthropoda</taxon>
        <taxon>Chelicerata</taxon>
        <taxon>Arachnida</taxon>
        <taxon>Acari</taxon>
        <taxon>Parasitiformes</taxon>
        <taxon>Ixodida</taxon>
        <taxon>Ixodoidea</taxon>
        <taxon>Ixodidae</taxon>
        <taxon>Ixodinae</taxon>
        <taxon>Ixodes</taxon>
    </lineage>
</organism>
<reference evidence="1 2" key="1">
    <citation type="journal article" date="2020" name="Cell">
        <title>Large-Scale Comparative Analyses of Tick Genomes Elucidate Their Genetic Diversity and Vector Capacities.</title>
        <authorList>
            <consortium name="Tick Genome and Microbiome Consortium (TIGMIC)"/>
            <person name="Jia N."/>
            <person name="Wang J."/>
            <person name="Shi W."/>
            <person name="Du L."/>
            <person name="Sun Y."/>
            <person name="Zhan W."/>
            <person name="Jiang J.F."/>
            <person name="Wang Q."/>
            <person name="Zhang B."/>
            <person name="Ji P."/>
            <person name="Bell-Sakyi L."/>
            <person name="Cui X.M."/>
            <person name="Yuan T.T."/>
            <person name="Jiang B.G."/>
            <person name="Yang W.F."/>
            <person name="Lam T.T."/>
            <person name="Chang Q.C."/>
            <person name="Ding S.J."/>
            <person name="Wang X.J."/>
            <person name="Zhu J.G."/>
            <person name="Ruan X.D."/>
            <person name="Zhao L."/>
            <person name="Wei J.T."/>
            <person name="Ye R.Z."/>
            <person name="Que T.C."/>
            <person name="Du C.H."/>
            <person name="Zhou Y.H."/>
            <person name="Cheng J.X."/>
            <person name="Dai P.F."/>
            <person name="Guo W.B."/>
            <person name="Han X.H."/>
            <person name="Huang E.J."/>
            <person name="Li L.F."/>
            <person name="Wei W."/>
            <person name="Gao Y.C."/>
            <person name="Liu J.Z."/>
            <person name="Shao H.Z."/>
            <person name="Wang X."/>
            <person name="Wang C.C."/>
            <person name="Yang T.C."/>
            <person name="Huo Q.B."/>
            <person name="Li W."/>
            <person name="Chen H.Y."/>
            <person name="Chen S.E."/>
            <person name="Zhou L.G."/>
            <person name="Ni X.B."/>
            <person name="Tian J.H."/>
            <person name="Sheng Y."/>
            <person name="Liu T."/>
            <person name="Pan Y.S."/>
            <person name="Xia L.Y."/>
            <person name="Li J."/>
            <person name="Zhao F."/>
            <person name="Cao W.C."/>
        </authorList>
    </citation>
    <scope>NUCLEOTIDE SEQUENCE [LARGE SCALE GENOMIC DNA]</scope>
    <source>
        <strain evidence="1">Iper-2018</strain>
    </source>
</reference>